<feature type="compositionally biased region" description="Low complexity" evidence="11">
    <location>
        <begin position="124"/>
        <end position="141"/>
    </location>
</feature>
<dbReference type="InterPro" id="IPR001628">
    <property type="entry name" value="Znf_hrmn_rcpt"/>
</dbReference>
<dbReference type="GO" id="GO:0008270">
    <property type="term" value="F:zinc ion binding"/>
    <property type="evidence" value="ECO:0007669"/>
    <property type="project" value="UniProtKB-KW"/>
</dbReference>
<evidence type="ECO:0000256" key="3">
    <source>
        <dbReference type="ARBA" id="ARBA00022723"/>
    </source>
</evidence>
<dbReference type="Gene3D" id="3.30.50.10">
    <property type="entry name" value="Erythroid Transcription Factor GATA-1, subunit A"/>
    <property type="match status" value="1"/>
</dbReference>
<dbReference type="CDD" id="cd06960">
    <property type="entry name" value="NR_DBD_HNF4A"/>
    <property type="match status" value="1"/>
</dbReference>
<dbReference type="PANTHER" id="PTHR46587:SF8">
    <property type="entry name" value="NUCLEAR RECEPTOR DOMAIN-CONTAINING PROTEIN"/>
    <property type="match status" value="1"/>
</dbReference>
<dbReference type="InterPro" id="IPR049636">
    <property type="entry name" value="HNF4-like_DBD"/>
</dbReference>
<comment type="subcellular location">
    <subcellularLocation>
        <location evidence="1">Nucleus</location>
    </subcellularLocation>
</comment>
<evidence type="ECO:0000256" key="1">
    <source>
        <dbReference type="ARBA" id="ARBA00004123"/>
    </source>
</evidence>
<reference evidence="13 14" key="1">
    <citation type="submission" date="2022-02" db="EMBL/GenBank/DDBJ databases">
        <title>Chromosome-level reference genomes for two strains of Caenorhabditis briggsae: an improved platform for comparative genomics.</title>
        <authorList>
            <person name="Stevens L."/>
            <person name="Andersen E.C."/>
        </authorList>
    </citation>
    <scope>NUCLEOTIDE SEQUENCE [LARGE SCALE GENOMIC DNA]</scope>
    <source>
        <strain evidence="13">QX1410_ONT</strain>
        <tissue evidence="13">Whole-organism</tissue>
    </source>
</reference>
<keyword evidence="9" id="KW-0675">Receptor</keyword>
<dbReference type="Pfam" id="PF00105">
    <property type="entry name" value="zf-C4"/>
    <property type="match status" value="1"/>
</dbReference>
<evidence type="ECO:0000256" key="5">
    <source>
        <dbReference type="ARBA" id="ARBA00022833"/>
    </source>
</evidence>
<organism evidence="13 14">
    <name type="scientific">Caenorhabditis briggsae</name>
    <dbReference type="NCBI Taxonomy" id="6238"/>
    <lineage>
        <taxon>Eukaryota</taxon>
        <taxon>Metazoa</taxon>
        <taxon>Ecdysozoa</taxon>
        <taxon>Nematoda</taxon>
        <taxon>Chromadorea</taxon>
        <taxon>Rhabditida</taxon>
        <taxon>Rhabditina</taxon>
        <taxon>Rhabditomorpha</taxon>
        <taxon>Rhabditoidea</taxon>
        <taxon>Rhabditidae</taxon>
        <taxon>Peloderinae</taxon>
        <taxon>Caenorhabditis</taxon>
    </lineage>
</organism>
<feature type="domain" description="Nuclear receptor" evidence="12">
    <location>
        <begin position="29"/>
        <end position="104"/>
    </location>
</feature>
<keyword evidence="3" id="KW-0479">Metal-binding</keyword>
<evidence type="ECO:0000313" key="13">
    <source>
        <dbReference type="EMBL" id="ULT92586.1"/>
    </source>
</evidence>
<dbReference type="GO" id="GO:0000978">
    <property type="term" value="F:RNA polymerase II cis-regulatory region sequence-specific DNA binding"/>
    <property type="evidence" value="ECO:0007669"/>
    <property type="project" value="InterPro"/>
</dbReference>
<dbReference type="GO" id="GO:0005634">
    <property type="term" value="C:nucleus"/>
    <property type="evidence" value="ECO:0007669"/>
    <property type="project" value="UniProtKB-SubCell"/>
</dbReference>
<dbReference type="Proteomes" id="UP000827892">
    <property type="component" value="Chromosome V"/>
</dbReference>
<dbReference type="SUPFAM" id="SSF57716">
    <property type="entry name" value="Glucocorticoid receptor-like (DNA-binding domain)"/>
    <property type="match status" value="1"/>
</dbReference>
<feature type="region of interest" description="Disordered" evidence="11">
    <location>
        <begin position="108"/>
        <end position="148"/>
    </location>
</feature>
<dbReference type="GO" id="GO:0003700">
    <property type="term" value="F:DNA-binding transcription factor activity"/>
    <property type="evidence" value="ECO:0007669"/>
    <property type="project" value="InterPro"/>
</dbReference>
<evidence type="ECO:0000256" key="7">
    <source>
        <dbReference type="ARBA" id="ARBA00023125"/>
    </source>
</evidence>
<dbReference type="AlphaFoldDB" id="A0AAE9A8F8"/>
<dbReference type="InterPro" id="IPR013088">
    <property type="entry name" value="Znf_NHR/GATA"/>
</dbReference>
<evidence type="ECO:0000256" key="11">
    <source>
        <dbReference type="SAM" id="MobiDB-lite"/>
    </source>
</evidence>
<evidence type="ECO:0000256" key="4">
    <source>
        <dbReference type="ARBA" id="ARBA00022771"/>
    </source>
</evidence>
<sequence>MTILNYYYLVMSSDEPSTSSTVTQKDNTVPLCTVCGDVANGKRYGTWACLGCIVFFRRTVLRKMKYKCQREERCEVTVETRCVCRSCRMEKCLAAGMNPDAIQIRDVIGPRKPKSGSTVSQNRSSASPLTPLLPSNPSTPSEFFPPTHTENLAPKSSAYIGLYNDLNCTMFNGTSVVYAPEAVNCQNVDQCVHVQEFDLPPNRL</sequence>
<keyword evidence="5" id="KW-0862">Zinc</keyword>
<dbReference type="PANTHER" id="PTHR46587">
    <property type="entry name" value="NUCLEAR HORMONE RECEPTOR FAMILY"/>
    <property type="match status" value="1"/>
</dbReference>
<accession>A0AAE9A8F8</accession>
<protein>
    <recommendedName>
        <fullName evidence="12">Nuclear receptor domain-containing protein</fullName>
    </recommendedName>
</protein>
<dbReference type="FunFam" id="3.30.50.10:FF:000030">
    <property type="entry name" value="Nuclear Hormone Receptor family"/>
    <property type="match status" value="1"/>
</dbReference>
<dbReference type="PROSITE" id="PS51030">
    <property type="entry name" value="NUCLEAR_REC_DBD_2"/>
    <property type="match status" value="1"/>
</dbReference>
<proteinExistence type="inferred from homology"/>
<name>A0AAE9A8F8_CAEBR</name>
<keyword evidence="4" id="KW-0863">Zinc-finger</keyword>
<evidence type="ECO:0000256" key="2">
    <source>
        <dbReference type="ARBA" id="ARBA00005993"/>
    </source>
</evidence>
<evidence type="ECO:0000256" key="8">
    <source>
        <dbReference type="ARBA" id="ARBA00023163"/>
    </source>
</evidence>
<gene>
    <name evidence="13" type="ORF">L3Y34_009993</name>
</gene>
<evidence type="ECO:0000259" key="12">
    <source>
        <dbReference type="PROSITE" id="PS51030"/>
    </source>
</evidence>
<dbReference type="PRINTS" id="PR00047">
    <property type="entry name" value="STROIDFINGER"/>
</dbReference>
<dbReference type="EMBL" id="CP090895">
    <property type="protein sequence ID" value="ULT92586.1"/>
    <property type="molecule type" value="Genomic_DNA"/>
</dbReference>
<evidence type="ECO:0000256" key="9">
    <source>
        <dbReference type="ARBA" id="ARBA00023170"/>
    </source>
</evidence>
<comment type="similarity">
    <text evidence="2">Belongs to the nuclear hormone receptor family.</text>
</comment>
<keyword evidence="6" id="KW-0805">Transcription regulation</keyword>
<evidence type="ECO:0000313" key="14">
    <source>
        <dbReference type="Proteomes" id="UP000827892"/>
    </source>
</evidence>
<evidence type="ECO:0000256" key="6">
    <source>
        <dbReference type="ARBA" id="ARBA00023015"/>
    </source>
</evidence>
<evidence type="ECO:0000256" key="10">
    <source>
        <dbReference type="ARBA" id="ARBA00023242"/>
    </source>
</evidence>
<keyword evidence="7" id="KW-0238">DNA-binding</keyword>
<dbReference type="SMART" id="SM00399">
    <property type="entry name" value="ZnF_C4"/>
    <property type="match status" value="1"/>
</dbReference>
<keyword evidence="8" id="KW-0804">Transcription</keyword>
<keyword evidence="10" id="KW-0539">Nucleus</keyword>